<keyword evidence="2" id="KW-0472">Membrane</keyword>
<organism evidence="3 4">
    <name type="scientific">Meloidogyne hapla</name>
    <name type="common">Root-knot nematode worm</name>
    <dbReference type="NCBI Taxonomy" id="6305"/>
    <lineage>
        <taxon>Eukaryota</taxon>
        <taxon>Metazoa</taxon>
        <taxon>Ecdysozoa</taxon>
        <taxon>Nematoda</taxon>
        <taxon>Chromadorea</taxon>
        <taxon>Rhabditida</taxon>
        <taxon>Tylenchina</taxon>
        <taxon>Tylenchomorpha</taxon>
        <taxon>Tylenchoidea</taxon>
        <taxon>Meloidogynidae</taxon>
        <taxon>Meloidogyninae</taxon>
        <taxon>Meloidogyne</taxon>
    </lineage>
</organism>
<dbReference type="Proteomes" id="UP000095281">
    <property type="component" value="Unplaced"/>
</dbReference>
<feature type="transmembrane region" description="Helical" evidence="2">
    <location>
        <begin position="96"/>
        <end position="114"/>
    </location>
</feature>
<name>A0A1I8BCV3_MELHA</name>
<sequence length="118" mass="13405">MEENEETEIEIKRKIEEVIHHLTVLGQRNLQREEEANEIEIENAKLLELQKKLKKIQQKNTQTKLFMLLGAIYGTITGSTIYAANCLYNQEIDFEGGGMIFGGTLIGTFIGGLISKYK</sequence>
<reference evidence="4" key="1">
    <citation type="submission" date="2016-11" db="UniProtKB">
        <authorList>
            <consortium name="WormBaseParasite"/>
        </authorList>
    </citation>
    <scope>IDENTIFICATION</scope>
</reference>
<keyword evidence="1" id="KW-0175">Coiled coil</keyword>
<evidence type="ECO:0000256" key="2">
    <source>
        <dbReference type="SAM" id="Phobius"/>
    </source>
</evidence>
<evidence type="ECO:0000313" key="3">
    <source>
        <dbReference type="Proteomes" id="UP000095281"/>
    </source>
</evidence>
<keyword evidence="3" id="KW-1185">Reference proteome</keyword>
<protein>
    <submittedName>
        <fullName evidence="4">Uncharacterized protein</fullName>
    </submittedName>
</protein>
<keyword evidence="2" id="KW-1133">Transmembrane helix</keyword>
<evidence type="ECO:0000313" key="4">
    <source>
        <dbReference type="WBParaSite" id="MhA1_Contig2005.frz3.gene3"/>
    </source>
</evidence>
<keyword evidence="2" id="KW-0812">Transmembrane</keyword>
<accession>A0A1I8BCV3</accession>
<dbReference type="AlphaFoldDB" id="A0A1I8BCV3"/>
<feature type="coiled-coil region" evidence="1">
    <location>
        <begin position="27"/>
        <end position="59"/>
    </location>
</feature>
<dbReference type="WBParaSite" id="MhA1_Contig2005.frz3.gene3">
    <property type="protein sequence ID" value="MhA1_Contig2005.frz3.gene3"/>
    <property type="gene ID" value="MhA1_Contig2005.frz3.gene3"/>
</dbReference>
<feature type="transmembrane region" description="Helical" evidence="2">
    <location>
        <begin position="65"/>
        <end position="84"/>
    </location>
</feature>
<proteinExistence type="predicted"/>
<evidence type="ECO:0000256" key="1">
    <source>
        <dbReference type="SAM" id="Coils"/>
    </source>
</evidence>